<dbReference type="EMBL" id="CP011144">
    <property type="protein sequence ID" value="AKC86653.1"/>
    <property type="molecule type" value="Genomic_DNA"/>
</dbReference>
<dbReference type="InterPro" id="IPR019180">
    <property type="entry name" value="Oxidoreductase-like_N"/>
</dbReference>
<evidence type="ECO:0000313" key="4">
    <source>
        <dbReference type="Proteomes" id="UP000033067"/>
    </source>
</evidence>
<evidence type="ECO:0000256" key="1">
    <source>
        <dbReference type="SAM" id="MobiDB-lite"/>
    </source>
</evidence>
<feature type="compositionally biased region" description="Basic and acidic residues" evidence="1">
    <location>
        <begin position="1"/>
        <end position="11"/>
    </location>
</feature>
<keyword evidence="4" id="KW-1185">Reference proteome</keyword>
<evidence type="ECO:0000313" key="3">
    <source>
        <dbReference type="EMBL" id="AKC86653.1"/>
    </source>
</evidence>
<dbReference type="PANTHER" id="PTHR21193">
    <property type="entry name" value="OXIDOREDUCTASE-LIKE DOMAIN-CONTAINING PROTEIN 1"/>
    <property type="match status" value="1"/>
</dbReference>
<dbReference type="Pfam" id="PF09791">
    <property type="entry name" value="Oxidored-like"/>
    <property type="match status" value="1"/>
</dbReference>
<dbReference type="AlphaFoldDB" id="A0A0E3Z1A4"/>
<feature type="region of interest" description="Disordered" evidence="1">
    <location>
        <begin position="1"/>
        <end position="25"/>
    </location>
</feature>
<gene>
    <name evidence="3" type="ORF">WQ53_07635</name>
</gene>
<name>A0A0E3Z1A4_9GAMM</name>
<sequence>MMLPEHELPRPDDDDPPPLPPDKPLPAECCESGCPICVYDLYAEALEEYRHALAEWKRRHPDAGPPSL</sequence>
<reference evidence="3 4" key="1">
    <citation type="journal article" date="2015" name="Genome Announc.">
        <title>Complete Genome Sequence of Pseudoxanthomonas suwonensis Strain J1, a Cellulose-Degrading Bacterium Isolated from Leaf- and Wood-Enriched Soil.</title>
        <authorList>
            <person name="Hou L."/>
            <person name="Jiang J."/>
            <person name="Xu Z."/>
            <person name="Zhou Y."/>
            <person name="Leung F.C."/>
        </authorList>
    </citation>
    <scope>NUCLEOTIDE SEQUENCE [LARGE SCALE GENOMIC DNA]</scope>
    <source>
        <strain evidence="3 4">J1</strain>
    </source>
</reference>
<protein>
    <recommendedName>
        <fullName evidence="2">Oxidoreductase-like domain-containing protein</fullName>
    </recommendedName>
</protein>
<dbReference type="PANTHER" id="PTHR21193:SF3">
    <property type="entry name" value="OXIDOREDUCTASE-LIKE DOMAIN-CONTAINING PROTEIN 1"/>
    <property type="match status" value="1"/>
</dbReference>
<evidence type="ECO:0000259" key="2">
    <source>
        <dbReference type="Pfam" id="PF09791"/>
    </source>
</evidence>
<dbReference type="KEGG" id="psuw:WQ53_07635"/>
<dbReference type="Proteomes" id="UP000033067">
    <property type="component" value="Chromosome"/>
</dbReference>
<proteinExistence type="predicted"/>
<accession>A0A0E3Z1A4</accession>
<dbReference type="PATRIC" id="fig|314722.6.peg.1636"/>
<feature type="domain" description="Oxidoreductase-like" evidence="2">
    <location>
        <begin position="18"/>
        <end position="57"/>
    </location>
</feature>
<dbReference type="OrthoDB" id="5797329at2"/>
<dbReference type="RefSeq" id="WP_052631581.1">
    <property type="nucleotide sequence ID" value="NZ_CP011144.1"/>
</dbReference>
<organism evidence="3 4">
    <name type="scientific">Pseudoxanthomonas suwonensis</name>
    <dbReference type="NCBI Taxonomy" id="314722"/>
    <lineage>
        <taxon>Bacteria</taxon>
        <taxon>Pseudomonadati</taxon>
        <taxon>Pseudomonadota</taxon>
        <taxon>Gammaproteobacteria</taxon>
        <taxon>Lysobacterales</taxon>
        <taxon>Lysobacteraceae</taxon>
        <taxon>Pseudoxanthomonas</taxon>
    </lineage>
</organism>
<dbReference type="InterPro" id="IPR039251">
    <property type="entry name" value="OXLD1"/>
</dbReference>